<protein>
    <recommendedName>
        <fullName evidence="7">Reverse transcriptase</fullName>
    </recommendedName>
</protein>
<evidence type="ECO:0000259" key="3">
    <source>
        <dbReference type="PROSITE" id="PS50158"/>
    </source>
</evidence>
<dbReference type="InterPro" id="IPR043502">
    <property type="entry name" value="DNA/RNA_pol_sf"/>
</dbReference>
<dbReference type="InterPro" id="IPR012337">
    <property type="entry name" value="RNaseH-like_sf"/>
</dbReference>
<evidence type="ECO:0000256" key="2">
    <source>
        <dbReference type="SAM" id="MobiDB-lite"/>
    </source>
</evidence>
<feature type="compositionally biased region" description="Polar residues" evidence="2">
    <location>
        <begin position="434"/>
        <end position="461"/>
    </location>
</feature>
<dbReference type="InterPro" id="IPR044730">
    <property type="entry name" value="RNase_H-like_dom_plant"/>
</dbReference>
<dbReference type="InterPro" id="IPR025558">
    <property type="entry name" value="DUF4283"/>
</dbReference>
<feature type="compositionally biased region" description="Basic and acidic residues" evidence="2">
    <location>
        <begin position="1"/>
        <end position="16"/>
    </location>
</feature>
<accession>A0A2N9EW10</accession>
<dbReference type="CDD" id="cd06222">
    <property type="entry name" value="RNase_H_like"/>
    <property type="match status" value="1"/>
</dbReference>
<dbReference type="PROSITE" id="PS50879">
    <property type="entry name" value="RNASE_H_1"/>
    <property type="match status" value="1"/>
</dbReference>
<organism evidence="6">
    <name type="scientific">Fagus sylvatica</name>
    <name type="common">Beechnut</name>
    <dbReference type="NCBI Taxonomy" id="28930"/>
    <lineage>
        <taxon>Eukaryota</taxon>
        <taxon>Viridiplantae</taxon>
        <taxon>Streptophyta</taxon>
        <taxon>Embryophyta</taxon>
        <taxon>Tracheophyta</taxon>
        <taxon>Spermatophyta</taxon>
        <taxon>Magnoliopsida</taxon>
        <taxon>eudicotyledons</taxon>
        <taxon>Gunneridae</taxon>
        <taxon>Pentapetalae</taxon>
        <taxon>rosids</taxon>
        <taxon>fabids</taxon>
        <taxon>Fagales</taxon>
        <taxon>Fagaceae</taxon>
        <taxon>Fagus</taxon>
    </lineage>
</organism>
<feature type="compositionally biased region" description="Polar residues" evidence="2">
    <location>
        <begin position="298"/>
        <end position="307"/>
    </location>
</feature>
<keyword evidence="1" id="KW-0863">Zinc-finger</keyword>
<feature type="region of interest" description="Disordered" evidence="2">
    <location>
        <begin position="1"/>
        <end position="75"/>
    </location>
</feature>
<dbReference type="SUPFAM" id="SSF56672">
    <property type="entry name" value="DNA/RNA polymerases"/>
    <property type="match status" value="1"/>
</dbReference>
<dbReference type="InterPro" id="IPR005135">
    <property type="entry name" value="Endo/exonuclease/phosphatase"/>
</dbReference>
<dbReference type="PROSITE" id="PS50158">
    <property type="entry name" value="ZF_CCHC"/>
    <property type="match status" value="1"/>
</dbReference>
<dbReference type="InterPro" id="IPR026960">
    <property type="entry name" value="RVT-Znf"/>
</dbReference>
<feature type="domain" description="Reverse transcriptase" evidence="4">
    <location>
        <begin position="1118"/>
        <end position="1387"/>
    </location>
</feature>
<dbReference type="PANTHER" id="PTHR33116">
    <property type="entry name" value="REVERSE TRANSCRIPTASE ZINC-BINDING DOMAIN-CONTAINING PROTEIN-RELATED-RELATED"/>
    <property type="match status" value="1"/>
</dbReference>
<feature type="region of interest" description="Disordered" evidence="2">
    <location>
        <begin position="296"/>
        <end position="361"/>
    </location>
</feature>
<dbReference type="Pfam" id="PF13966">
    <property type="entry name" value="zf-RVT"/>
    <property type="match status" value="1"/>
</dbReference>
<keyword evidence="1" id="KW-0862">Zinc</keyword>
<dbReference type="GO" id="GO:0003676">
    <property type="term" value="F:nucleic acid binding"/>
    <property type="evidence" value="ECO:0007669"/>
    <property type="project" value="InterPro"/>
</dbReference>
<feature type="region of interest" description="Disordered" evidence="2">
    <location>
        <begin position="101"/>
        <end position="122"/>
    </location>
</feature>
<dbReference type="InterPro" id="IPR001878">
    <property type="entry name" value="Znf_CCHC"/>
</dbReference>
<name>A0A2N9EW10_FAGSY</name>
<feature type="region of interest" description="Disordered" evidence="2">
    <location>
        <begin position="430"/>
        <end position="517"/>
    </location>
</feature>
<proteinExistence type="predicted"/>
<evidence type="ECO:0000313" key="6">
    <source>
        <dbReference type="EMBL" id="SPC78794.1"/>
    </source>
</evidence>
<dbReference type="CDD" id="cd01650">
    <property type="entry name" value="RT_nLTR_like"/>
    <property type="match status" value="1"/>
</dbReference>
<reference evidence="6" key="1">
    <citation type="submission" date="2018-02" db="EMBL/GenBank/DDBJ databases">
        <authorList>
            <person name="Cohen D.B."/>
            <person name="Kent A.D."/>
        </authorList>
    </citation>
    <scope>NUCLEOTIDE SEQUENCE</scope>
</reference>
<dbReference type="PROSITE" id="PS50878">
    <property type="entry name" value="RT_POL"/>
    <property type="match status" value="1"/>
</dbReference>
<dbReference type="InterPro" id="IPR036397">
    <property type="entry name" value="RNaseH_sf"/>
</dbReference>
<dbReference type="InterPro" id="IPR036691">
    <property type="entry name" value="Endo/exonu/phosph_ase_sf"/>
</dbReference>
<feature type="compositionally biased region" description="Acidic residues" evidence="2">
    <location>
        <begin position="103"/>
        <end position="122"/>
    </location>
</feature>
<dbReference type="Pfam" id="PF03372">
    <property type="entry name" value="Exo_endo_phos"/>
    <property type="match status" value="1"/>
</dbReference>
<evidence type="ECO:0008006" key="7">
    <source>
        <dbReference type="Google" id="ProtNLM"/>
    </source>
</evidence>
<feature type="domain" description="RNase H type-1" evidence="5">
    <location>
        <begin position="1814"/>
        <end position="1944"/>
    </location>
</feature>
<dbReference type="Pfam" id="PF00078">
    <property type="entry name" value="RVT_1"/>
    <property type="match status" value="1"/>
</dbReference>
<dbReference type="SUPFAM" id="SSF53098">
    <property type="entry name" value="Ribonuclease H-like"/>
    <property type="match status" value="1"/>
</dbReference>
<dbReference type="Gene3D" id="3.60.10.10">
    <property type="entry name" value="Endonuclease/exonuclease/phosphatase"/>
    <property type="match status" value="1"/>
</dbReference>
<dbReference type="Gene3D" id="3.30.420.10">
    <property type="entry name" value="Ribonuclease H-like superfamily/Ribonuclease H"/>
    <property type="match status" value="1"/>
</dbReference>
<dbReference type="InterPro" id="IPR000477">
    <property type="entry name" value="RT_dom"/>
</dbReference>
<feature type="domain" description="CCHC-type" evidence="3">
    <location>
        <begin position="275"/>
        <end position="289"/>
    </location>
</feature>
<evidence type="ECO:0000256" key="1">
    <source>
        <dbReference type="PROSITE-ProRule" id="PRU00047"/>
    </source>
</evidence>
<dbReference type="Pfam" id="PF13456">
    <property type="entry name" value="RVT_3"/>
    <property type="match status" value="1"/>
</dbReference>
<evidence type="ECO:0000259" key="4">
    <source>
        <dbReference type="PROSITE" id="PS50878"/>
    </source>
</evidence>
<dbReference type="EMBL" id="OIVN01000349">
    <property type="protein sequence ID" value="SPC78794.1"/>
    <property type="molecule type" value="Genomic_DNA"/>
</dbReference>
<dbReference type="GO" id="GO:0004523">
    <property type="term" value="F:RNA-DNA hybrid ribonuclease activity"/>
    <property type="evidence" value="ECO:0007669"/>
    <property type="project" value="InterPro"/>
</dbReference>
<keyword evidence="1" id="KW-0479">Metal-binding</keyword>
<dbReference type="SUPFAM" id="SSF56219">
    <property type="entry name" value="DNase I-like"/>
    <property type="match status" value="1"/>
</dbReference>
<dbReference type="InterPro" id="IPR002156">
    <property type="entry name" value="RNaseH_domain"/>
</dbReference>
<dbReference type="PANTHER" id="PTHR33116:SF70">
    <property type="entry name" value="NON-LTR RETROELEMENT REVERSE TRANSCRIPTASE-LIKE PROTEIN"/>
    <property type="match status" value="1"/>
</dbReference>
<sequence length="1978" mass="221676">MDSDMSDRPKEKERVRSNLQSVEDDGANHRNSKKHKENYVNHTQEIGLGLEHPVGGESEAFVESKEPNEPSSPIRVRTGITYKDSLVGVLPGAYENAFFGNNMEEDGGVSSDEEGDGDSPEDGEVVIRFTRDLKQKIRAPWSTSLIVKGFFLIRFESRTNFEEVLKGGPWFIGEHFLSLRPWTPNFHASEASVSSVAVWVRLPELPVEYYHKEALLHIGSGLGPVLPVDVNTAMGTRGRFARICIQLDLEKPLARTVRVGKTKVAVIYEGIGLLCFQCGKIGHRKEWCPCNVHEETGNMPSTEQSPPSKEEEDKTKGFGPWMLVSRRKRQSQPAVVREPGAAPSELMAGAGAGPQDKTRSTNRFRYSALEKGKKAQSVGLRNKNSEVQTEPILREPVGDFSAHSEPITKVNEFSAGLIFTMSSFQSIKFPPSKHNPNLNTKPSSSKISLPPQAQTPNTTILSLRPQVPASKTGSLGHDNHKMGRISDPQKSGELDDPLEGTECSDRRGRNRANSQGPAPYMVWFLRDKPFLEFSHGCAENRRDKLSTSNSLSAIAGDEISTISGRGVLCNTAGVRREKSSAVKSNPAHLERKSELSEADSACEVHSTIQDTDTLFRSERGGDPNLSVCYGSDSEQHLGDVAEEGMEFTGSGGHVIPDSKSTVYVVHPEILILTETRLGGSRAADLARSFPFDGFLCSNTIGFAGGIWILWKTDAVEVEHLCSTEQEIHVSVQVRGSNSLWLLSAIYASPRRSERRILWENLRVIAGLHNLPWVMLGDFNDILSCDEKWGGNKPSNSRMFEFKSCLNACNMIDLGFAGPKFTWSNCHDVSSLIMERLDRALGNPDWRILFPEATVSHLARTHSDHCPFLLTLCPLIPHVLPRPFRFENIWLSHSDFPNIVNQAWGVLAPNLSATFKTFASLVTVWNKREFGNIFHRKNRILARLNGIQCDLASNPTESLSRMEKALREDYFNVLRLEEDFWALKSRVGWVVEGDRNTKFFHTSTLVRRRYNKIVRLRNSVGDWITDSDLIRLHIQQGFVDLFSSTHLHCPYGFYLPAWAPRVSDVEALSILAPINEKDVKLSLWSLKPFKALGPDGLHPGFFQKCWHIVGESVVKEVSHIFSLGKMHEYLNKTLISLIPKCLGPETLNQFRPISLCNTVYKIVTKIMVSRLRPIIGNLVSPFQAAFVPGRRGLDNVIIAQELIHSIQRKKGRIGQFILKLDLEKAYDRLEWDFIREVLMFFKFPTSFVNLVLECVSTTSFSILVNGGQMETFKPSRGIRQGDPLSPYLFILCMEYLSLKILEACENNSWKAIKASRSGPGFSHLIFADDLLFCAEASINNCHTIIRVLDDFCHLSGQKVNLSKSKVFFSPNVNPNLRHHLCGILGVSSTPNIGKYLGFPFRPNGRSSRDFDFIVEKVQAKLSSWKAKLLSPAGRVVLIQAVTSSIPAYYMQNVALPIRICSKLDKLNRDFLWGSSEDRKRMHMVGWDKVCQPRDKGGLGLHLTRSRNIALLAKLNWRVMEDAEALWSKTLKSKKGLRWVVNNGHSVSFWHDLWVGDRPLRYLVQGPLSLVEDSFRVCDVIEGVSMWDFSRISLSLPSSTYEAIKALSVCPSRPLADRRVWDSVGGQFSLKKAYSIACNTSSECFKTKPSDWIWNVGTNPRIKFFLWQCYHLSVPVRDTLASRGINIPTFCPRCSGPNETLIHLLRDCPDSIAFWNAFRYPNVGNQFYSAPLVDWIIANCSVSSTHDHNIPWQTIFSFGIWNLWLRRNQFVFNPGASFCDPIGNTISFASEFYYLIGNYSKVKMRIPISVKWNLPPLGWFKLNTDGSSLGNPGKAGGGGVIRNHLGDWVGGFSRAIGFTTSVQAELRALKDGLLLTIDLEILNLEIEMDSLVAIDLIKSSTTSNAFLSTVVDDCRYLLERFEQKSLKHIFREANSCADLLAKAGCVQQSDFVYFPNASAHVLEALAFDVSNATRTRLISS</sequence>
<dbReference type="Pfam" id="PF14111">
    <property type="entry name" value="DUF4283"/>
    <property type="match status" value="1"/>
</dbReference>
<evidence type="ECO:0000259" key="5">
    <source>
        <dbReference type="PROSITE" id="PS50879"/>
    </source>
</evidence>
<dbReference type="GO" id="GO:0008270">
    <property type="term" value="F:zinc ion binding"/>
    <property type="evidence" value="ECO:0007669"/>
    <property type="project" value="UniProtKB-KW"/>
</dbReference>
<gene>
    <name evidence="6" type="ORF">FSB_LOCUS6676</name>
</gene>